<name>A0ABM3BJC1_GOSHI</name>
<evidence type="ECO:0000313" key="3">
    <source>
        <dbReference type="RefSeq" id="XP_040967157.1"/>
    </source>
</evidence>
<dbReference type="GeneID" id="121228086"/>
<dbReference type="Pfam" id="PF08284">
    <property type="entry name" value="RVP_2"/>
    <property type="match status" value="1"/>
</dbReference>
<evidence type="ECO:0000256" key="1">
    <source>
        <dbReference type="SAM" id="MobiDB-lite"/>
    </source>
</evidence>
<sequence length="174" mass="19616">METKSGLVQGASRKNVSKPNSGVSTRAYVMKVEDDVDLPELMTDLLLLSFNECDAILGLNWLTRHNAMAEFHTRGVRLKTTKGKEVLMPSIQTGLTNIIISVVSVRKMIVNGADDYLTYIMDSFESRKEINQVFVVREFLKELPRVAPEREVEFSIELEPGIVPIYLQNGLVRT</sequence>
<keyword evidence="2" id="KW-1185">Reference proteome</keyword>
<proteinExistence type="predicted"/>
<gene>
    <name evidence="3" type="primary">LOC121228086</name>
</gene>
<reference evidence="2" key="1">
    <citation type="journal article" date="2020" name="Nat. Genet.">
        <title>Genomic diversifications of five Gossypium allopolyploid species and their impact on cotton improvement.</title>
        <authorList>
            <person name="Chen Z.J."/>
            <person name="Sreedasyam A."/>
            <person name="Ando A."/>
            <person name="Song Q."/>
            <person name="De Santiago L.M."/>
            <person name="Hulse-Kemp A.M."/>
            <person name="Ding M."/>
            <person name="Ye W."/>
            <person name="Kirkbride R.C."/>
            <person name="Jenkins J."/>
            <person name="Plott C."/>
            <person name="Lovell J."/>
            <person name="Lin Y.M."/>
            <person name="Vaughn R."/>
            <person name="Liu B."/>
            <person name="Simpson S."/>
            <person name="Scheffler B.E."/>
            <person name="Wen L."/>
            <person name="Saski C.A."/>
            <person name="Grover C.E."/>
            <person name="Hu G."/>
            <person name="Conover J.L."/>
            <person name="Carlson J.W."/>
            <person name="Shu S."/>
            <person name="Boston L.B."/>
            <person name="Williams M."/>
            <person name="Peterson D.G."/>
            <person name="McGee K."/>
            <person name="Jones D.C."/>
            <person name="Wendel J.F."/>
            <person name="Stelly D.M."/>
            <person name="Grimwood J."/>
            <person name="Schmutz J."/>
        </authorList>
    </citation>
    <scope>NUCLEOTIDE SEQUENCE [LARGE SCALE GENOMIC DNA]</scope>
    <source>
        <strain evidence="2">cv. TM-1</strain>
    </source>
</reference>
<organism evidence="2 3">
    <name type="scientific">Gossypium hirsutum</name>
    <name type="common">Upland cotton</name>
    <name type="synonym">Gossypium mexicanum</name>
    <dbReference type="NCBI Taxonomy" id="3635"/>
    <lineage>
        <taxon>Eukaryota</taxon>
        <taxon>Viridiplantae</taxon>
        <taxon>Streptophyta</taxon>
        <taxon>Embryophyta</taxon>
        <taxon>Tracheophyta</taxon>
        <taxon>Spermatophyta</taxon>
        <taxon>Magnoliopsida</taxon>
        <taxon>eudicotyledons</taxon>
        <taxon>Gunneridae</taxon>
        <taxon>Pentapetalae</taxon>
        <taxon>rosids</taxon>
        <taxon>malvids</taxon>
        <taxon>Malvales</taxon>
        <taxon>Malvaceae</taxon>
        <taxon>Malvoideae</taxon>
        <taxon>Gossypium</taxon>
    </lineage>
</organism>
<dbReference type="RefSeq" id="XP_040967157.1">
    <property type="nucleotide sequence ID" value="XM_041111223.1"/>
</dbReference>
<feature type="compositionally biased region" description="Polar residues" evidence="1">
    <location>
        <begin position="12"/>
        <end position="21"/>
    </location>
</feature>
<feature type="region of interest" description="Disordered" evidence="1">
    <location>
        <begin position="1"/>
        <end position="21"/>
    </location>
</feature>
<reference evidence="3" key="2">
    <citation type="submission" date="2025-08" db="UniProtKB">
        <authorList>
            <consortium name="RefSeq"/>
        </authorList>
    </citation>
    <scope>IDENTIFICATION</scope>
</reference>
<dbReference type="Proteomes" id="UP000818029">
    <property type="component" value="Chromosome A04"/>
</dbReference>
<protein>
    <submittedName>
        <fullName evidence="3">Uncharacterized protein</fullName>
    </submittedName>
</protein>
<evidence type="ECO:0000313" key="2">
    <source>
        <dbReference type="Proteomes" id="UP000818029"/>
    </source>
</evidence>
<accession>A0ABM3BJC1</accession>